<dbReference type="SUPFAM" id="SSF52540">
    <property type="entry name" value="P-loop containing nucleoside triphosphate hydrolases"/>
    <property type="match status" value="1"/>
</dbReference>
<evidence type="ECO:0000313" key="6">
    <source>
        <dbReference type="EMBL" id="KIM27345.1"/>
    </source>
</evidence>
<protein>
    <recommendedName>
        <fullName evidence="5">PNPLA domain-containing protein</fullName>
    </recommendedName>
</protein>
<evidence type="ECO:0000256" key="3">
    <source>
        <dbReference type="ARBA" id="ARBA00023098"/>
    </source>
</evidence>
<gene>
    <name evidence="6" type="ORF">M408DRAFT_24574</name>
</gene>
<dbReference type="Gene3D" id="3.40.50.300">
    <property type="entry name" value="P-loop containing nucleotide triphosphate hydrolases"/>
    <property type="match status" value="1"/>
</dbReference>
<keyword evidence="3" id="KW-0443">Lipid metabolism</keyword>
<proteinExistence type="predicted"/>
<dbReference type="GO" id="GO:0016042">
    <property type="term" value="P:lipid catabolic process"/>
    <property type="evidence" value="ECO:0007669"/>
    <property type="project" value="UniProtKB-KW"/>
</dbReference>
<reference evidence="7" key="2">
    <citation type="submission" date="2015-01" db="EMBL/GenBank/DDBJ databases">
        <title>Evolutionary Origins and Diversification of the Mycorrhizal Mutualists.</title>
        <authorList>
            <consortium name="DOE Joint Genome Institute"/>
            <consortium name="Mycorrhizal Genomics Consortium"/>
            <person name="Kohler A."/>
            <person name="Kuo A."/>
            <person name="Nagy L.G."/>
            <person name="Floudas D."/>
            <person name="Copeland A."/>
            <person name="Barry K.W."/>
            <person name="Cichocki N."/>
            <person name="Veneault-Fourrey C."/>
            <person name="LaButti K."/>
            <person name="Lindquist E.A."/>
            <person name="Lipzen A."/>
            <person name="Lundell T."/>
            <person name="Morin E."/>
            <person name="Murat C."/>
            <person name="Riley R."/>
            <person name="Ohm R."/>
            <person name="Sun H."/>
            <person name="Tunlid A."/>
            <person name="Henrissat B."/>
            <person name="Grigoriev I.V."/>
            <person name="Hibbett D.S."/>
            <person name="Martin F."/>
        </authorList>
    </citation>
    <scope>NUCLEOTIDE SEQUENCE [LARGE SCALE GENOMIC DNA]</scope>
    <source>
        <strain evidence="7">MAFF 305830</strain>
    </source>
</reference>
<name>A0A0C3AS02_SERVB</name>
<dbReference type="InterPro" id="IPR027417">
    <property type="entry name" value="P-loop_NTPase"/>
</dbReference>
<evidence type="ECO:0000256" key="4">
    <source>
        <dbReference type="PROSITE-ProRule" id="PRU01161"/>
    </source>
</evidence>
<keyword evidence="2" id="KW-0442">Lipid degradation</keyword>
<feature type="domain" description="PNPLA" evidence="5">
    <location>
        <begin position="17"/>
        <end position="213"/>
    </location>
</feature>
<evidence type="ECO:0000259" key="5">
    <source>
        <dbReference type="PROSITE" id="PS51635"/>
    </source>
</evidence>
<dbReference type="GO" id="GO:0016020">
    <property type="term" value="C:membrane"/>
    <property type="evidence" value="ECO:0007669"/>
    <property type="project" value="TreeGrafter"/>
</dbReference>
<dbReference type="Pfam" id="PF00931">
    <property type="entry name" value="NB-ARC"/>
    <property type="match status" value="1"/>
</dbReference>
<dbReference type="Gene3D" id="3.40.1090.10">
    <property type="entry name" value="Cytosolic phospholipase A2 catalytic domain"/>
    <property type="match status" value="1"/>
</dbReference>
<dbReference type="InterPro" id="IPR016035">
    <property type="entry name" value="Acyl_Trfase/lysoPLipase"/>
</dbReference>
<keyword evidence="7" id="KW-1185">Reference proteome</keyword>
<organism evidence="6 7">
    <name type="scientific">Serendipita vermifera MAFF 305830</name>
    <dbReference type="NCBI Taxonomy" id="933852"/>
    <lineage>
        <taxon>Eukaryota</taxon>
        <taxon>Fungi</taxon>
        <taxon>Dikarya</taxon>
        <taxon>Basidiomycota</taxon>
        <taxon>Agaricomycotina</taxon>
        <taxon>Agaricomycetes</taxon>
        <taxon>Sebacinales</taxon>
        <taxon>Serendipitaceae</taxon>
        <taxon>Serendipita</taxon>
    </lineage>
</organism>
<dbReference type="AlphaFoldDB" id="A0A0C3AS02"/>
<dbReference type="Pfam" id="PF01734">
    <property type="entry name" value="Patatin"/>
    <property type="match status" value="1"/>
</dbReference>
<dbReference type="STRING" id="933852.A0A0C3AS02"/>
<keyword evidence="1" id="KW-0378">Hydrolase</keyword>
<dbReference type="GO" id="GO:0019369">
    <property type="term" value="P:arachidonate metabolic process"/>
    <property type="evidence" value="ECO:0007669"/>
    <property type="project" value="TreeGrafter"/>
</dbReference>
<sequence length="528" mass="58655">MPLQSVLRSGERGLCLLSLDAGGSRGISQLTILTHLMYRLNHDTCNDPPTRPCTVFDMIGGVGSGGFIAILLVAFGLTAEDALEEFANLSVNILDKQDIDAETRTMFLQEYVEDLLLRHKIDHNLGPLDVNDRSKGCKLAVFVSYKSNAGSTCMLRNRSSRQEQSPNVTIAEALLATLATPPLFTPVQVLKNAATFEYIGADWTLSNPTQEIIAEAHEALGADERVACLLSLGCGHPGIFATPERASMAEWNKLLERLAMDGERRAESIRSQMGQLGLYHRFSVSRGLEREDKKINTINPGVITQHTQAYLGELQVFNQIETCTNALRLRIKVASLDQLRYLGAGHILSLKLPPLTKTFVMRKKPWKFLEKVLLSEGDSRSIAGSRMLFVTGIGGCGKTQLMLRFMTEYRSRFTHQFFIDGSSEDRIRSDIVRNVRALGPEHSQKGFEDCILFLSQPSRNEQSLLLFDNVDDPNLDLYSLLPRGNSCAIAITSRNHVLGELDPEAHLPLDIMSEEEATELLLMDRVPP</sequence>
<dbReference type="PANTHER" id="PTHR24185">
    <property type="entry name" value="CALCIUM-INDEPENDENT PHOSPHOLIPASE A2-GAMMA"/>
    <property type="match status" value="1"/>
</dbReference>
<accession>A0A0C3AS02</accession>
<dbReference type="Proteomes" id="UP000054097">
    <property type="component" value="Unassembled WGS sequence"/>
</dbReference>
<evidence type="ECO:0000256" key="1">
    <source>
        <dbReference type="ARBA" id="ARBA00022801"/>
    </source>
</evidence>
<dbReference type="GO" id="GO:0047499">
    <property type="term" value="F:calcium-independent phospholipase A2 activity"/>
    <property type="evidence" value="ECO:0007669"/>
    <property type="project" value="TreeGrafter"/>
</dbReference>
<dbReference type="GO" id="GO:0043531">
    <property type="term" value="F:ADP binding"/>
    <property type="evidence" value="ECO:0007669"/>
    <property type="project" value="InterPro"/>
</dbReference>
<reference evidence="6 7" key="1">
    <citation type="submission" date="2014-04" db="EMBL/GenBank/DDBJ databases">
        <authorList>
            <consortium name="DOE Joint Genome Institute"/>
            <person name="Kuo A."/>
            <person name="Zuccaro A."/>
            <person name="Kohler A."/>
            <person name="Nagy L.G."/>
            <person name="Floudas D."/>
            <person name="Copeland A."/>
            <person name="Barry K.W."/>
            <person name="Cichocki N."/>
            <person name="Veneault-Fourrey C."/>
            <person name="LaButti K."/>
            <person name="Lindquist E.A."/>
            <person name="Lipzen A."/>
            <person name="Lundell T."/>
            <person name="Morin E."/>
            <person name="Murat C."/>
            <person name="Sun H."/>
            <person name="Tunlid A."/>
            <person name="Henrissat B."/>
            <person name="Grigoriev I.V."/>
            <person name="Hibbett D.S."/>
            <person name="Martin F."/>
            <person name="Nordberg H.P."/>
            <person name="Cantor M.N."/>
            <person name="Hua S.X."/>
        </authorList>
    </citation>
    <scope>NUCLEOTIDE SEQUENCE [LARGE SCALE GENOMIC DNA]</scope>
    <source>
        <strain evidence="6 7">MAFF 305830</strain>
    </source>
</reference>
<dbReference type="EMBL" id="KN824299">
    <property type="protein sequence ID" value="KIM27345.1"/>
    <property type="molecule type" value="Genomic_DNA"/>
</dbReference>
<comment type="caution">
    <text evidence="4">Lacks conserved residue(s) required for the propagation of feature annotation.</text>
</comment>
<dbReference type="SUPFAM" id="SSF52151">
    <property type="entry name" value="FabD/lysophospholipase-like"/>
    <property type="match status" value="1"/>
</dbReference>
<evidence type="ECO:0000313" key="7">
    <source>
        <dbReference type="Proteomes" id="UP000054097"/>
    </source>
</evidence>
<evidence type="ECO:0000256" key="2">
    <source>
        <dbReference type="ARBA" id="ARBA00022963"/>
    </source>
</evidence>
<dbReference type="HOGENOM" id="CLU_000288_144_5_1"/>
<dbReference type="InterPro" id="IPR002182">
    <property type="entry name" value="NB-ARC"/>
</dbReference>
<dbReference type="GO" id="GO:0046486">
    <property type="term" value="P:glycerolipid metabolic process"/>
    <property type="evidence" value="ECO:0007669"/>
    <property type="project" value="UniProtKB-ARBA"/>
</dbReference>
<dbReference type="InterPro" id="IPR002641">
    <property type="entry name" value="PNPLA_dom"/>
</dbReference>
<dbReference type="PROSITE" id="PS51635">
    <property type="entry name" value="PNPLA"/>
    <property type="match status" value="1"/>
</dbReference>
<dbReference type="PANTHER" id="PTHR24185:SF1">
    <property type="entry name" value="CALCIUM-INDEPENDENT PHOSPHOLIPASE A2-GAMMA"/>
    <property type="match status" value="1"/>
</dbReference>
<dbReference type="OrthoDB" id="5086500at2759"/>